<gene>
    <name evidence="1" type="ORF">ISN45_Aa04g025120</name>
</gene>
<reference evidence="1 2" key="1">
    <citation type="submission" date="2020-12" db="EMBL/GenBank/DDBJ databases">
        <title>Concerted genomic and epigenomic changes stabilize Arabidopsis allopolyploids.</title>
        <authorList>
            <person name="Chen Z."/>
        </authorList>
    </citation>
    <scope>NUCLEOTIDE SEQUENCE [LARGE SCALE GENOMIC DNA]</scope>
    <source>
        <strain evidence="1">Allo738</strain>
        <tissue evidence="1">Leaf</tissue>
    </source>
</reference>
<dbReference type="AlphaFoldDB" id="A0A8T2ADZ2"/>
<organism evidence="1 2">
    <name type="scientific">Arabidopsis thaliana x Arabidopsis arenosa</name>
    <dbReference type="NCBI Taxonomy" id="1240361"/>
    <lineage>
        <taxon>Eukaryota</taxon>
        <taxon>Viridiplantae</taxon>
        <taxon>Streptophyta</taxon>
        <taxon>Embryophyta</taxon>
        <taxon>Tracheophyta</taxon>
        <taxon>Spermatophyta</taxon>
        <taxon>Magnoliopsida</taxon>
        <taxon>eudicotyledons</taxon>
        <taxon>Gunneridae</taxon>
        <taxon>Pentapetalae</taxon>
        <taxon>rosids</taxon>
        <taxon>malvids</taxon>
        <taxon>Brassicales</taxon>
        <taxon>Brassicaceae</taxon>
        <taxon>Camelineae</taxon>
        <taxon>Arabidopsis</taxon>
    </lineage>
</organism>
<dbReference type="EMBL" id="JAEFBK010000009">
    <property type="protein sequence ID" value="KAG7569831.1"/>
    <property type="molecule type" value="Genomic_DNA"/>
</dbReference>
<name>A0A8T2ADZ2_9BRAS</name>
<evidence type="ECO:0000313" key="2">
    <source>
        <dbReference type="Proteomes" id="UP000694240"/>
    </source>
</evidence>
<dbReference type="PANTHER" id="PTHR46950:SF2">
    <property type="entry name" value="MAGNESIUM TRANSPORTER CORA-LIKE FAMILY PROTEIN"/>
    <property type="match status" value="1"/>
</dbReference>
<protein>
    <submittedName>
        <fullName evidence="1">Uncharacterized protein</fullName>
    </submittedName>
</protein>
<evidence type="ECO:0000313" key="1">
    <source>
        <dbReference type="EMBL" id="KAG7569831.1"/>
    </source>
</evidence>
<dbReference type="Proteomes" id="UP000694240">
    <property type="component" value="Chromosome 9"/>
</dbReference>
<keyword evidence="2" id="KW-1185">Reference proteome</keyword>
<accession>A0A8T2ADZ2</accession>
<sequence length="134" mass="15249">MLQHTHRCIFSGLIWFPQFSELTKNLRYKLAERAAGGILFELIAQSFNDQAISENCKPACFRLWQAKNFLVSVTDLTENELNNVPGIKALKDVMYDKSKTFLEFLVVGFNVVLPSCHVPHLWAKAFGLSLNKIC</sequence>
<proteinExistence type="predicted"/>
<dbReference type="PANTHER" id="PTHR46950">
    <property type="entry name" value="MAGNESIUM TRANSPORTER CORA-LIKE FAMILY PROTEIN"/>
    <property type="match status" value="1"/>
</dbReference>
<comment type="caution">
    <text evidence="1">The sequence shown here is derived from an EMBL/GenBank/DDBJ whole genome shotgun (WGS) entry which is preliminary data.</text>
</comment>